<feature type="transmembrane region" description="Helical" evidence="8">
    <location>
        <begin position="298"/>
        <end position="317"/>
    </location>
</feature>
<evidence type="ECO:0000313" key="9">
    <source>
        <dbReference type="EMBL" id="CCD29579.1"/>
    </source>
</evidence>
<dbReference type="GO" id="GO:0046872">
    <property type="term" value="F:metal ion binding"/>
    <property type="evidence" value="ECO:0007669"/>
    <property type="project" value="UniProtKB-KW"/>
</dbReference>
<dbReference type="PANTHER" id="PTHR22926">
    <property type="entry name" value="PHOSPHO-N-ACETYLMURAMOYL-PENTAPEPTIDE-TRANSFERASE"/>
    <property type="match status" value="1"/>
</dbReference>
<feature type="transmembrane region" description="Helical" evidence="8">
    <location>
        <begin position="170"/>
        <end position="187"/>
    </location>
</feature>
<dbReference type="GO" id="GO:0016780">
    <property type="term" value="F:phosphotransferase activity, for other substituted phosphate groups"/>
    <property type="evidence" value="ECO:0007669"/>
    <property type="project" value="InterPro"/>
</dbReference>
<dbReference type="GO" id="GO:0071555">
    <property type="term" value="P:cell wall organization"/>
    <property type="evidence" value="ECO:0007669"/>
    <property type="project" value="TreeGrafter"/>
</dbReference>
<dbReference type="PANTHER" id="PTHR22926:SF3">
    <property type="entry name" value="UNDECAPRENYL-PHOSPHATE ALPHA-N-ACETYLGLUCOSAMINYL 1-PHOSPHATE TRANSFERASE"/>
    <property type="match status" value="1"/>
</dbReference>
<comment type="cofactor">
    <cofactor evidence="7">
        <name>Mg(2+)</name>
        <dbReference type="ChEBI" id="CHEBI:18420"/>
    </cofactor>
</comment>
<evidence type="ECO:0000256" key="6">
    <source>
        <dbReference type="ARBA" id="ARBA00023136"/>
    </source>
</evidence>
<feature type="transmembrane region" description="Helical" evidence="8">
    <location>
        <begin position="194"/>
        <end position="214"/>
    </location>
</feature>
<dbReference type="Pfam" id="PF00953">
    <property type="entry name" value="Glycos_transf_4"/>
    <property type="match status" value="1"/>
</dbReference>
<feature type="binding site" evidence="7">
    <location>
        <position position="139"/>
    </location>
    <ligand>
        <name>Mg(2+)</name>
        <dbReference type="ChEBI" id="CHEBI:18420"/>
    </ligand>
</feature>
<dbReference type="EMBL" id="CAFB01000043">
    <property type="protein sequence ID" value="CCD29579.1"/>
    <property type="molecule type" value="Genomic_DNA"/>
</dbReference>
<dbReference type="RefSeq" id="WP_006682760.1">
    <property type="nucleotide sequence ID" value="NZ_CAFB01000043.1"/>
</dbReference>
<feature type="transmembrane region" description="Helical" evidence="8">
    <location>
        <begin position="122"/>
        <end position="140"/>
    </location>
</feature>
<dbReference type="eggNOG" id="COG0472">
    <property type="taxonomic scope" value="Bacteria"/>
</dbReference>
<keyword evidence="5 8" id="KW-1133">Transmembrane helix</keyword>
<dbReference type="GO" id="GO:0005886">
    <property type="term" value="C:plasma membrane"/>
    <property type="evidence" value="ECO:0007669"/>
    <property type="project" value="UniProtKB-SubCell"/>
</dbReference>
<comment type="subcellular location">
    <subcellularLocation>
        <location evidence="1">Cell membrane</location>
        <topology evidence="1">Multi-pass membrane protein</topology>
    </subcellularLocation>
</comment>
<dbReference type="CDD" id="cd06854">
    <property type="entry name" value="GT_WbpL_WbcO_like"/>
    <property type="match status" value="1"/>
</dbReference>
<evidence type="ECO:0000256" key="8">
    <source>
        <dbReference type="SAM" id="Phobius"/>
    </source>
</evidence>
<feature type="binding site" evidence="7">
    <location>
        <position position="198"/>
    </location>
    <ligand>
        <name>Mg(2+)</name>
        <dbReference type="ChEBI" id="CHEBI:18420"/>
    </ligand>
</feature>
<feature type="transmembrane region" description="Helical" evidence="8">
    <location>
        <begin position="147"/>
        <end position="164"/>
    </location>
</feature>
<gene>
    <name evidence="9" type="ORF">CAGGBEG34_260027</name>
</gene>
<comment type="caution">
    <text evidence="9">The sequence shown here is derived from an EMBL/GenBank/DDBJ whole genome shotgun (WGS) entry which is preliminary data.</text>
</comment>
<keyword evidence="10" id="KW-1185">Reference proteome</keyword>
<dbReference type="STRING" id="1070319.CAGGBEG34_260027"/>
<keyword evidence="7" id="KW-0460">Magnesium</keyword>
<keyword evidence="4 8" id="KW-0812">Transmembrane</keyword>
<dbReference type="GO" id="GO:0009103">
    <property type="term" value="P:lipopolysaccharide biosynthetic process"/>
    <property type="evidence" value="ECO:0007669"/>
    <property type="project" value="TreeGrafter"/>
</dbReference>
<dbReference type="Proteomes" id="UP000054051">
    <property type="component" value="Unassembled WGS sequence"/>
</dbReference>
<name>G2J9Y2_9BURK</name>
<dbReference type="GO" id="GO:0044038">
    <property type="term" value="P:cell wall macromolecule biosynthetic process"/>
    <property type="evidence" value="ECO:0007669"/>
    <property type="project" value="TreeGrafter"/>
</dbReference>
<proteinExistence type="predicted"/>
<dbReference type="EC" id="2.7.8.13" evidence="9"/>
<dbReference type="AlphaFoldDB" id="G2J9Y2"/>
<reference evidence="9 10" key="1">
    <citation type="submission" date="2011-08" db="EMBL/GenBank/DDBJ databases">
        <title>The genome of the obligate endobacterium of an arbuscular mycorrhizal fungus reveals an interphylum network of nutritional interactions.</title>
        <authorList>
            <person name="Ghignone S."/>
            <person name="Salvioli A."/>
            <person name="Anca I."/>
            <person name="Lumini E."/>
            <person name="Ortu G."/>
            <person name="Petiti L."/>
            <person name="Cruveiller S."/>
            <person name="Bianciotto V."/>
            <person name="Piffanelli P."/>
            <person name="Lanfranco L."/>
            <person name="Bonfante P."/>
        </authorList>
    </citation>
    <scope>NUCLEOTIDE SEQUENCE [LARGE SCALE GENOMIC DNA]</scope>
    <source>
        <strain evidence="9 10">BEG34</strain>
    </source>
</reference>
<evidence type="ECO:0000256" key="7">
    <source>
        <dbReference type="PIRSR" id="PIRSR600715-1"/>
    </source>
</evidence>
<evidence type="ECO:0000256" key="1">
    <source>
        <dbReference type="ARBA" id="ARBA00004651"/>
    </source>
</evidence>
<evidence type="ECO:0000256" key="4">
    <source>
        <dbReference type="ARBA" id="ARBA00022692"/>
    </source>
</evidence>
<protein>
    <submittedName>
        <fullName evidence="9">Putative Glycosyl transferase, group 4</fullName>
        <ecNumber evidence="9">2.7.8.13</ecNumber>
    </submittedName>
</protein>
<keyword evidence="6 8" id="KW-0472">Membrane</keyword>
<feature type="transmembrane region" description="Helical" evidence="8">
    <location>
        <begin position="272"/>
        <end position="292"/>
    </location>
</feature>
<feature type="transmembrane region" description="Helical" evidence="8">
    <location>
        <begin position="220"/>
        <end position="241"/>
    </location>
</feature>
<evidence type="ECO:0000313" key="10">
    <source>
        <dbReference type="Proteomes" id="UP000054051"/>
    </source>
</evidence>
<dbReference type="OrthoDB" id="9783652at2"/>
<keyword evidence="7" id="KW-0479">Metal-binding</keyword>
<organism evidence="9 10">
    <name type="scientific">Candidatus Glomeribacter gigasporarum BEG34</name>
    <dbReference type="NCBI Taxonomy" id="1070319"/>
    <lineage>
        <taxon>Bacteria</taxon>
        <taxon>Pseudomonadati</taxon>
        <taxon>Pseudomonadota</taxon>
        <taxon>Betaproteobacteria</taxon>
        <taxon>Burkholderiales</taxon>
        <taxon>Burkholderiaceae</taxon>
        <taxon>Candidatus Glomeribacter</taxon>
    </lineage>
</organism>
<accession>G2J9Y2</accession>
<feature type="transmembrane region" description="Helical" evidence="8">
    <location>
        <begin position="54"/>
        <end position="71"/>
    </location>
</feature>
<keyword evidence="2" id="KW-1003">Cell membrane</keyword>
<evidence type="ECO:0000256" key="3">
    <source>
        <dbReference type="ARBA" id="ARBA00022679"/>
    </source>
</evidence>
<sequence length="330" mass="35919">MDVSSILYLFSLAAGAAVVTALMIWLSLRAGYAQRMAVDLPNRRSLHARATPRIGGWALIPVAVAGAFIWARPLWPVAWMTLGLALISSLDDWRGLCARARFIAHVLAASGLLLLYPPSAQWAWIMMVFFLTWGINAYNFMDGADGLAGGMALLGFSAYAAAASSTAPDLAISAALTAGAASGFLCFNWPPARVFLGDAGAAPLGFLAGALGYIGTMRGVWGGAFPLTVFAPFILDASITLGRRVLRGEKFWQAHREHYYQRMIRMSKGHAITVRIWYVVMLLGAGFALAGLRIGIQAQWIIFGLWSGALLMCGWEVDRRWHVWTRLNRL</sequence>
<feature type="transmembrane region" description="Helical" evidence="8">
    <location>
        <begin position="6"/>
        <end position="26"/>
    </location>
</feature>
<evidence type="ECO:0000256" key="2">
    <source>
        <dbReference type="ARBA" id="ARBA00022475"/>
    </source>
</evidence>
<dbReference type="InterPro" id="IPR000715">
    <property type="entry name" value="Glycosyl_transferase_4"/>
</dbReference>
<evidence type="ECO:0000256" key="5">
    <source>
        <dbReference type="ARBA" id="ARBA00022989"/>
    </source>
</evidence>
<keyword evidence="3 9" id="KW-0808">Transferase</keyword>